<dbReference type="EMBL" id="JH159151">
    <property type="protein sequence ID" value="EGZ26534.1"/>
    <property type="molecule type" value="Genomic_DNA"/>
</dbReference>
<protein>
    <submittedName>
        <fullName evidence="2">Uncharacterized protein</fullName>
    </submittedName>
</protein>
<dbReference type="RefSeq" id="XP_009513809.1">
    <property type="nucleotide sequence ID" value="XM_009515514.1"/>
</dbReference>
<dbReference type="OMA" id="PRMLLMW"/>
<organism evidence="2 3">
    <name type="scientific">Phytophthora sojae (strain P6497)</name>
    <name type="common">Soybean stem and root rot agent</name>
    <name type="synonym">Phytophthora megasperma f. sp. glycines</name>
    <dbReference type="NCBI Taxonomy" id="1094619"/>
    <lineage>
        <taxon>Eukaryota</taxon>
        <taxon>Sar</taxon>
        <taxon>Stramenopiles</taxon>
        <taxon>Oomycota</taxon>
        <taxon>Peronosporomycetes</taxon>
        <taxon>Peronosporales</taxon>
        <taxon>Peronosporaceae</taxon>
        <taxon>Phytophthora</taxon>
    </lineage>
</organism>
<gene>
    <name evidence="2" type="ORF">PHYSODRAFT_476308</name>
</gene>
<sequence>SSFSLVIPRMLLMWRLILVSHSPSMVLVCVPVMGSTKLRLWRLFSRVCCLLPRSQTYVANMSDMILGFLGTLVVHDAPEPASITTTVVFTLLSEAGLIDLDEMSFASNLLSNKPQH</sequence>
<evidence type="ECO:0000313" key="2">
    <source>
        <dbReference type="EMBL" id="EGZ26534.1"/>
    </source>
</evidence>
<keyword evidence="1" id="KW-1133">Transmembrane helix</keyword>
<feature type="non-terminal residue" evidence="2">
    <location>
        <position position="1"/>
    </location>
</feature>
<dbReference type="Proteomes" id="UP000002640">
    <property type="component" value="Unassembled WGS sequence"/>
</dbReference>
<dbReference type="KEGG" id="psoj:PHYSODRAFT_476308"/>
<dbReference type="InParanoid" id="G4YGJ9"/>
<keyword evidence="3" id="KW-1185">Reference proteome</keyword>
<evidence type="ECO:0000256" key="1">
    <source>
        <dbReference type="SAM" id="Phobius"/>
    </source>
</evidence>
<proteinExistence type="predicted"/>
<keyword evidence="1" id="KW-0812">Transmembrane</keyword>
<reference evidence="2 3" key="1">
    <citation type="journal article" date="2006" name="Science">
        <title>Phytophthora genome sequences uncover evolutionary origins and mechanisms of pathogenesis.</title>
        <authorList>
            <person name="Tyler B.M."/>
            <person name="Tripathy S."/>
            <person name="Zhang X."/>
            <person name="Dehal P."/>
            <person name="Jiang R.H."/>
            <person name="Aerts A."/>
            <person name="Arredondo F.D."/>
            <person name="Baxter L."/>
            <person name="Bensasson D."/>
            <person name="Beynon J.L."/>
            <person name="Chapman J."/>
            <person name="Damasceno C.M."/>
            <person name="Dorrance A.E."/>
            <person name="Dou D."/>
            <person name="Dickerman A.W."/>
            <person name="Dubchak I.L."/>
            <person name="Garbelotto M."/>
            <person name="Gijzen M."/>
            <person name="Gordon S.G."/>
            <person name="Govers F."/>
            <person name="Grunwald N.J."/>
            <person name="Huang W."/>
            <person name="Ivors K.L."/>
            <person name="Jones R.W."/>
            <person name="Kamoun S."/>
            <person name="Krampis K."/>
            <person name="Lamour K.H."/>
            <person name="Lee M.K."/>
            <person name="McDonald W.H."/>
            <person name="Medina M."/>
            <person name="Meijer H.J."/>
            <person name="Nordberg E.K."/>
            <person name="Maclean D.J."/>
            <person name="Ospina-Giraldo M.D."/>
            <person name="Morris P.F."/>
            <person name="Phuntumart V."/>
            <person name="Putnam N.H."/>
            <person name="Rash S."/>
            <person name="Rose J.K."/>
            <person name="Sakihama Y."/>
            <person name="Salamov A.A."/>
            <person name="Savidor A."/>
            <person name="Scheuring C.F."/>
            <person name="Smith B.M."/>
            <person name="Sobral B.W."/>
            <person name="Terry A."/>
            <person name="Torto-Alalibo T.A."/>
            <person name="Win J."/>
            <person name="Xu Z."/>
            <person name="Zhang H."/>
            <person name="Grigoriev I.V."/>
            <person name="Rokhsar D.S."/>
            <person name="Boore J.L."/>
        </authorList>
    </citation>
    <scope>NUCLEOTIDE SEQUENCE [LARGE SCALE GENOMIC DNA]</scope>
    <source>
        <strain evidence="2 3">P6497</strain>
    </source>
</reference>
<name>G4YGJ9_PHYSP</name>
<evidence type="ECO:0000313" key="3">
    <source>
        <dbReference type="Proteomes" id="UP000002640"/>
    </source>
</evidence>
<feature type="transmembrane region" description="Helical" evidence="1">
    <location>
        <begin position="12"/>
        <end position="33"/>
    </location>
</feature>
<accession>G4YGJ9</accession>
<dbReference type="GeneID" id="20654725"/>
<keyword evidence="1" id="KW-0472">Membrane</keyword>
<dbReference type="AlphaFoldDB" id="G4YGJ9"/>